<dbReference type="AlphaFoldDB" id="A0A2A2M2V5"/>
<comment type="caution">
    <text evidence="2">The sequence shown here is derived from an EMBL/GenBank/DDBJ whole genome shotgun (WGS) entry which is preliminary data.</text>
</comment>
<feature type="compositionally biased region" description="Basic and acidic residues" evidence="1">
    <location>
        <begin position="71"/>
        <end position="86"/>
    </location>
</feature>
<reference evidence="2 3" key="1">
    <citation type="journal article" date="2017" name="Curr. Biol.">
        <title>Genome architecture and evolution of a unichromosomal asexual nematode.</title>
        <authorList>
            <person name="Fradin H."/>
            <person name="Zegar C."/>
            <person name="Gutwein M."/>
            <person name="Lucas J."/>
            <person name="Kovtun M."/>
            <person name="Corcoran D."/>
            <person name="Baugh L.R."/>
            <person name="Kiontke K."/>
            <person name="Gunsalus K."/>
            <person name="Fitch D.H."/>
            <person name="Piano F."/>
        </authorList>
    </citation>
    <scope>NUCLEOTIDE SEQUENCE [LARGE SCALE GENOMIC DNA]</scope>
    <source>
        <strain evidence="2">PF1309</strain>
    </source>
</reference>
<feature type="region of interest" description="Disordered" evidence="1">
    <location>
        <begin position="254"/>
        <end position="352"/>
    </location>
</feature>
<gene>
    <name evidence="2" type="ORF">WR25_02622</name>
</gene>
<accession>A0A2A2M2V5</accession>
<name>A0A2A2M2V5_9BILA</name>
<dbReference type="Proteomes" id="UP000218231">
    <property type="component" value="Unassembled WGS sequence"/>
</dbReference>
<keyword evidence="3" id="KW-1185">Reference proteome</keyword>
<organism evidence="2 3">
    <name type="scientific">Diploscapter pachys</name>
    <dbReference type="NCBI Taxonomy" id="2018661"/>
    <lineage>
        <taxon>Eukaryota</taxon>
        <taxon>Metazoa</taxon>
        <taxon>Ecdysozoa</taxon>
        <taxon>Nematoda</taxon>
        <taxon>Chromadorea</taxon>
        <taxon>Rhabditida</taxon>
        <taxon>Rhabditina</taxon>
        <taxon>Rhabditomorpha</taxon>
        <taxon>Rhabditoidea</taxon>
        <taxon>Rhabditidae</taxon>
        <taxon>Diploscapter</taxon>
    </lineage>
</organism>
<evidence type="ECO:0000256" key="1">
    <source>
        <dbReference type="SAM" id="MobiDB-lite"/>
    </source>
</evidence>
<feature type="compositionally biased region" description="Basic and acidic residues" evidence="1">
    <location>
        <begin position="51"/>
        <end position="61"/>
    </location>
</feature>
<feature type="compositionally biased region" description="Basic and acidic residues" evidence="1">
    <location>
        <begin position="112"/>
        <end position="138"/>
    </location>
</feature>
<proteinExistence type="predicted"/>
<evidence type="ECO:0000313" key="2">
    <source>
        <dbReference type="EMBL" id="PAV92625.1"/>
    </source>
</evidence>
<protein>
    <submittedName>
        <fullName evidence="2">Uncharacterized protein</fullName>
    </submittedName>
</protein>
<feature type="compositionally biased region" description="Polar residues" evidence="1">
    <location>
        <begin position="23"/>
        <end position="42"/>
    </location>
</feature>
<dbReference type="EMBL" id="LIAE01006113">
    <property type="protein sequence ID" value="PAV92625.1"/>
    <property type="molecule type" value="Genomic_DNA"/>
</dbReference>
<sequence length="564" mass="59574">MQVASADPAMPSSGAPPRPRISTGLSVTSSNDPSAMNLSGVTESPAPRNAIDSRTERKLREVIGVGGGAQRGKDRGRREPAGHHDDDGEQSEQAGRGAEHAPHAIDIAPAHRLADQDRRGHAEAEHRGDQEEHDEAGVGRRRQRALAEQATDPDRVDRSIDRLQHAGAEGRKGEEQQRAADRAGGGGGASKCPSPRTGSGRTEIAQAPAAALAEERTREPVQGDGVGGVSGVAFSQRGSRSVGEITLRFGRSIAAPPPYLTPRDAGQAPQIPRHPGLVPGSTGPRGDDRASSHPLAAEWTPERVRGDGVAGRSPLCRAVPLRETRARHRKSPVTPDLVRGPPGRGGTIEPPAIPLAAKWTPERVRGDGVRGESAGVAEAAGERVAFLFRGGDALGQAGAFGVEVDDALDRQHEGGAIDHDLEHAARGGGVEADRFRTGEAAERGSVAPQAVTQRGVGVGGVEHQSRTRGHVELGARGADFADEADQPRDLRFRRRIEAARVGLRPLCHDQVVGARVGVPQLFGDEGHERVEQDQDLVEYPGGDRLGFRVDLAADAVHDLRLDER</sequence>
<evidence type="ECO:0000313" key="3">
    <source>
        <dbReference type="Proteomes" id="UP000218231"/>
    </source>
</evidence>
<feature type="region of interest" description="Disordered" evidence="1">
    <location>
        <begin position="1"/>
        <end position="233"/>
    </location>
</feature>
<feature type="compositionally biased region" description="Basic and acidic residues" evidence="1">
    <location>
        <begin position="152"/>
        <end position="181"/>
    </location>
</feature>